<dbReference type="Pfam" id="PF04542">
    <property type="entry name" value="Sigma70_r2"/>
    <property type="match status" value="1"/>
</dbReference>
<dbReference type="InterPro" id="IPR013324">
    <property type="entry name" value="RNA_pol_sigma_r3/r4-like"/>
</dbReference>
<name>A0ABQ3Y6A4_9ACTN</name>
<dbReference type="RefSeq" id="WP_203766004.1">
    <property type="nucleotide sequence ID" value="NZ_BAAABO010000016.1"/>
</dbReference>
<dbReference type="InterPro" id="IPR013249">
    <property type="entry name" value="RNA_pol_sigma70_r4_t2"/>
</dbReference>
<dbReference type="Proteomes" id="UP000609879">
    <property type="component" value="Unassembled WGS sequence"/>
</dbReference>
<feature type="domain" description="RNA polymerase sigma factor 70 region 4 type 2" evidence="6">
    <location>
        <begin position="107"/>
        <end position="156"/>
    </location>
</feature>
<evidence type="ECO:0000256" key="3">
    <source>
        <dbReference type="ARBA" id="ARBA00023082"/>
    </source>
</evidence>
<dbReference type="Pfam" id="PF08281">
    <property type="entry name" value="Sigma70_r4_2"/>
    <property type="match status" value="1"/>
</dbReference>
<organism evidence="7 8">
    <name type="scientific">Paractinoplanes deccanensis</name>
    <dbReference type="NCBI Taxonomy" id="113561"/>
    <lineage>
        <taxon>Bacteria</taxon>
        <taxon>Bacillati</taxon>
        <taxon>Actinomycetota</taxon>
        <taxon>Actinomycetes</taxon>
        <taxon>Micromonosporales</taxon>
        <taxon>Micromonosporaceae</taxon>
        <taxon>Paractinoplanes</taxon>
    </lineage>
</organism>
<feature type="domain" description="RNA polymerase sigma-70 region 2" evidence="5">
    <location>
        <begin position="14"/>
        <end position="77"/>
    </location>
</feature>
<dbReference type="Gene3D" id="1.10.1740.10">
    <property type="match status" value="1"/>
</dbReference>
<evidence type="ECO:0000313" key="8">
    <source>
        <dbReference type="Proteomes" id="UP000609879"/>
    </source>
</evidence>
<comment type="caution">
    <text evidence="7">The sequence shown here is derived from an EMBL/GenBank/DDBJ whole genome shotgun (WGS) entry which is preliminary data.</text>
</comment>
<keyword evidence="8" id="KW-1185">Reference proteome</keyword>
<reference evidence="7 8" key="1">
    <citation type="submission" date="2021-01" db="EMBL/GenBank/DDBJ databases">
        <title>Whole genome shotgun sequence of Actinoplanes deccanensis NBRC 13994.</title>
        <authorList>
            <person name="Komaki H."/>
            <person name="Tamura T."/>
        </authorList>
    </citation>
    <scope>NUCLEOTIDE SEQUENCE [LARGE SCALE GENOMIC DNA]</scope>
    <source>
        <strain evidence="7 8">NBRC 13994</strain>
    </source>
</reference>
<dbReference type="PANTHER" id="PTHR43133">
    <property type="entry name" value="RNA POLYMERASE ECF-TYPE SIGMA FACTO"/>
    <property type="match status" value="1"/>
</dbReference>
<dbReference type="NCBIfam" id="TIGR02937">
    <property type="entry name" value="sigma70-ECF"/>
    <property type="match status" value="1"/>
</dbReference>
<evidence type="ECO:0000259" key="5">
    <source>
        <dbReference type="Pfam" id="PF04542"/>
    </source>
</evidence>
<evidence type="ECO:0000256" key="4">
    <source>
        <dbReference type="ARBA" id="ARBA00023163"/>
    </source>
</evidence>
<dbReference type="CDD" id="cd06171">
    <property type="entry name" value="Sigma70_r4"/>
    <property type="match status" value="1"/>
</dbReference>
<dbReference type="EMBL" id="BOMI01000080">
    <property type="protein sequence ID" value="GID75500.1"/>
    <property type="molecule type" value="Genomic_DNA"/>
</dbReference>
<comment type="similarity">
    <text evidence="1">Belongs to the sigma-70 factor family. ECF subfamily.</text>
</comment>
<accession>A0ABQ3Y6A4</accession>
<dbReference type="SUPFAM" id="SSF88946">
    <property type="entry name" value="Sigma2 domain of RNA polymerase sigma factors"/>
    <property type="match status" value="1"/>
</dbReference>
<proteinExistence type="inferred from homology"/>
<dbReference type="PANTHER" id="PTHR43133:SF25">
    <property type="entry name" value="RNA POLYMERASE SIGMA FACTOR RFAY-RELATED"/>
    <property type="match status" value="1"/>
</dbReference>
<evidence type="ECO:0000256" key="1">
    <source>
        <dbReference type="ARBA" id="ARBA00010641"/>
    </source>
</evidence>
<protein>
    <recommendedName>
        <fullName evidence="9">RNA polymerase sigma-70 factor (ECF subfamily)</fullName>
    </recommendedName>
</protein>
<dbReference type="InterPro" id="IPR013325">
    <property type="entry name" value="RNA_pol_sigma_r2"/>
</dbReference>
<keyword evidence="3" id="KW-0731">Sigma factor</keyword>
<keyword evidence="4" id="KW-0804">Transcription</keyword>
<evidence type="ECO:0008006" key="9">
    <source>
        <dbReference type="Google" id="ProtNLM"/>
    </source>
</evidence>
<sequence>MTDPDPSRRFTAAYHAHHARVYAYAVSRAGRTLADDIVGDTFLRAWRKWDAVPADPLPWLLAVARNVIRERYRDEERQASLATELRTWTTEAATDVADDVAERWATLAALTALPEDDRELLTLIAWHGLTPRQAAQVIGCSTPTFFVRLHRARKRLQQALTSPPANPLRTPAAPLALEPAPAIRFVADNGLVPHSGREHTR</sequence>
<evidence type="ECO:0000259" key="6">
    <source>
        <dbReference type="Pfam" id="PF08281"/>
    </source>
</evidence>
<dbReference type="InterPro" id="IPR036388">
    <property type="entry name" value="WH-like_DNA-bd_sf"/>
</dbReference>
<evidence type="ECO:0000256" key="2">
    <source>
        <dbReference type="ARBA" id="ARBA00023015"/>
    </source>
</evidence>
<keyword evidence="2" id="KW-0805">Transcription regulation</keyword>
<dbReference type="InterPro" id="IPR039425">
    <property type="entry name" value="RNA_pol_sigma-70-like"/>
</dbReference>
<dbReference type="InterPro" id="IPR014284">
    <property type="entry name" value="RNA_pol_sigma-70_dom"/>
</dbReference>
<evidence type="ECO:0000313" key="7">
    <source>
        <dbReference type="EMBL" id="GID75500.1"/>
    </source>
</evidence>
<dbReference type="Gene3D" id="1.10.10.10">
    <property type="entry name" value="Winged helix-like DNA-binding domain superfamily/Winged helix DNA-binding domain"/>
    <property type="match status" value="1"/>
</dbReference>
<dbReference type="InterPro" id="IPR007627">
    <property type="entry name" value="RNA_pol_sigma70_r2"/>
</dbReference>
<gene>
    <name evidence="7" type="ORF">Ade02nite_41410</name>
</gene>
<dbReference type="SUPFAM" id="SSF88659">
    <property type="entry name" value="Sigma3 and sigma4 domains of RNA polymerase sigma factors"/>
    <property type="match status" value="1"/>
</dbReference>